<sequence>MEKSNRSQGSASSFEAESQDLHLQSKMRTVSMVDSARAGVTVLALLMGLTVLGIAGNTLRVYESTHVAHEFMLPLWPDHFNLRPTISLVIGSVIVLIANLIAVCFSHVGALRAKSALHTTATLIAPMLGLTGALIAVIFYYAVNASEVADTFVSWTCRWKDIPMSQAPHWDTLCQQGQAGLYLAILLIPVEVAALALAAFQLKVERYTDRYLGARKTPVLN</sequence>
<accession>A0AAE0LSI6</accession>
<feature type="transmembrane region" description="Helical" evidence="1">
    <location>
        <begin position="123"/>
        <end position="143"/>
    </location>
</feature>
<keyword evidence="1" id="KW-1133">Transmembrane helix</keyword>
<feature type="transmembrane region" description="Helical" evidence="1">
    <location>
        <begin position="86"/>
        <end position="111"/>
    </location>
</feature>
<feature type="transmembrane region" description="Helical" evidence="1">
    <location>
        <begin position="179"/>
        <end position="200"/>
    </location>
</feature>
<dbReference type="AlphaFoldDB" id="A0AAE0LSI6"/>
<evidence type="ECO:0000256" key="1">
    <source>
        <dbReference type="SAM" id="Phobius"/>
    </source>
</evidence>
<reference evidence="2" key="2">
    <citation type="submission" date="2023-06" db="EMBL/GenBank/DDBJ databases">
        <authorList>
            <consortium name="Lawrence Berkeley National Laboratory"/>
            <person name="Haridas S."/>
            <person name="Hensen N."/>
            <person name="Bonometti L."/>
            <person name="Westerberg I."/>
            <person name="Brannstrom I.O."/>
            <person name="Guillou S."/>
            <person name="Cros-Aarteil S."/>
            <person name="Calhoun S."/>
            <person name="Kuo A."/>
            <person name="Mondo S."/>
            <person name="Pangilinan J."/>
            <person name="Riley R."/>
            <person name="Labutti K."/>
            <person name="Andreopoulos B."/>
            <person name="Lipzen A."/>
            <person name="Chen C."/>
            <person name="Yanf M."/>
            <person name="Daum C."/>
            <person name="Ng V."/>
            <person name="Clum A."/>
            <person name="Steindorff A."/>
            <person name="Ohm R."/>
            <person name="Martin F."/>
            <person name="Silar P."/>
            <person name="Natvig D."/>
            <person name="Lalanne C."/>
            <person name="Gautier V."/>
            <person name="Ament-Velasquez S.L."/>
            <person name="Kruys A."/>
            <person name="Hutchinson M.I."/>
            <person name="Powell A.J."/>
            <person name="Barry K."/>
            <person name="Miller A.N."/>
            <person name="Grigoriev I.V."/>
            <person name="Debuchy R."/>
            <person name="Gladieux P."/>
            <person name="Thoren M.H."/>
            <person name="Johannesson H."/>
        </authorList>
    </citation>
    <scope>NUCLEOTIDE SEQUENCE</scope>
    <source>
        <strain evidence="2">CBS 168.71</strain>
    </source>
</reference>
<dbReference type="RefSeq" id="XP_062659421.1">
    <property type="nucleotide sequence ID" value="XM_062800636.1"/>
</dbReference>
<protein>
    <submittedName>
        <fullName evidence="2">Uncharacterized protein</fullName>
    </submittedName>
</protein>
<reference evidence="2" key="1">
    <citation type="journal article" date="2023" name="Mol. Phylogenet. Evol.">
        <title>Genome-scale phylogeny and comparative genomics of the fungal order Sordariales.</title>
        <authorList>
            <person name="Hensen N."/>
            <person name="Bonometti L."/>
            <person name="Westerberg I."/>
            <person name="Brannstrom I.O."/>
            <person name="Guillou S."/>
            <person name="Cros-Aarteil S."/>
            <person name="Calhoun S."/>
            <person name="Haridas S."/>
            <person name="Kuo A."/>
            <person name="Mondo S."/>
            <person name="Pangilinan J."/>
            <person name="Riley R."/>
            <person name="LaButti K."/>
            <person name="Andreopoulos B."/>
            <person name="Lipzen A."/>
            <person name="Chen C."/>
            <person name="Yan M."/>
            <person name="Daum C."/>
            <person name="Ng V."/>
            <person name="Clum A."/>
            <person name="Steindorff A."/>
            <person name="Ohm R.A."/>
            <person name="Martin F."/>
            <person name="Silar P."/>
            <person name="Natvig D.O."/>
            <person name="Lalanne C."/>
            <person name="Gautier V."/>
            <person name="Ament-Velasquez S.L."/>
            <person name="Kruys A."/>
            <person name="Hutchinson M.I."/>
            <person name="Powell A.J."/>
            <person name="Barry K."/>
            <person name="Miller A.N."/>
            <person name="Grigoriev I.V."/>
            <person name="Debuchy R."/>
            <person name="Gladieux P."/>
            <person name="Hiltunen Thoren M."/>
            <person name="Johannesson H."/>
        </authorList>
    </citation>
    <scope>NUCLEOTIDE SEQUENCE</scope>
    <source>
        <strain evidence="2">CBS 168.71</strain>
    </source>
</reference>
<name>A0AAE0LSI6_9PEZI</name>
<evidence type="ECO:0000313" key="2">
    <source>
        <dbReference type="EMBL" id="KAK3295907.1"/>
    </source>
</evidence>
<dbReference type="GeneID" id="87837584"/>
<comment type="caution">
    <text evidence="2">The sequence shown here is derived from an EMBL/GenBank/DDBJ whole genome shotgun (WGS) entry which is preliminary data.</text>
</comment>
<organism evidence="2 3">
    <name type="scientific">Chaetomium fimeti</name>
    <dbReference type="NCBI Taxonomy" id="1854472"/>
    <lineage>
        <taxon>Eukaryota</taxon>
        <taxon>Fungi</taxon>
        <taxon>Dikarya</taxon>
        <taxon>Ascomycota</taxon>
        <taxon>Pezizomycotina</taxon>
        <taxon>Sordariomycetes</taxon>
        <taxon>Sordariomycetidae</taxon>
        <taxon>Sordariales</taxon>
        <taxon>Chaetomiaceae</taxon>
        <taxon>Chaetomium</taxon>
    </lineage>
</organism>
<keyword evidence="1" id="KW-0472">Membrane</keyword>
<dbReference type="Proteomes" id="UP001278766">
    <property type="component" value="Unassembled WGS sequence"/>
</dbReference>
<keyword evidence="3" id="KW-1185">Reference proteome</keyword>
<dbReference type="EMBL" id="JAUEPN010000004">
    <property type="protein sequence ID" value="KAK3295907.1"/>
    <property type="molecule type" value="Genomic_DNA"/>
</dbReference>
<keyword evidence="1" id="KW-0812">Transmembrane</keyword>
<feature type="transmembrane region" description="Helical" evidence="1">
    <location>
        <begin position="36"/>
        <end position="55"/>
    </location>
</feature>
<gene>
    <name evidence="2" type="ORF">B0H64DRAFT_323961</name>
</gene>
<evidence type="ECO:0000313" key="3">
    <source>
        <dbReference type="Proteomes" id="UP001278766"/>
    </source>
</evidence>
<proteinExistence type="predicted"/>